<dbReference type="AlphaFoldDB" id="A0A165V637"/>
<evidence type="ECO:0000313" key="1">
    <source>
        <dbReference type="EMBL" id="KZT29209.1"/>
    </source>
</evidence>
<proteinExistence type="predicted"/>
<reference evidence="1 2" key="1">
    <citation type="journal article" date="2016" name="Mol. Biol. Evol.">
        <title>Comparative Genomics of Early-Diverging Mushroom-Forming Fungi Provides Insights into the Origins of Lignocellulose Decay Capabilities.</title>
        <authorList>
            <person name="Nagy L.G."/>
            <person name="Riley R."/>
            <person name="Tritt A."/>
            <person name="Adam C."/>
            <person name="Daum C."/>
            <person name="Floudas D."/>
            <person name="Sun H."/>
            <person name="Yadav J.S."/>
            <person name="Pangilinan J."/>
            <person name="Larsson K.H."/>
            <person name="Matsuura K."/>
            <person name="Barry K."/>
            <person name="Labutti K."/>
            <person name="Kuo R."/>
            <person name="Ohm R.A."/>
            <person name="Bhattacharya S.S."/>
            <person name="Shirouzu T."/>
            <person name="Yoshinaga Y."/>
            <person name="Martin F.M."/>
            <person name="Grigoriev I.V."/>
            <person name="Hibbett D.S."/>
        </authorList>
    </citation>
    <scope>NUCLEOTIDE SEQUENCE [LARGE SCALE GENOMIC DNA]</scope>
    <source>
        <strain evidence="1 2">HHB14362 ss-1</strain>
    </source>
</reference>
<dbReference type="Proteomes" id="UP000076761">
    <property type="component" value="Unassembled WGS sequence"/>
</dbReference>
<keyword evidence="2" id="KW-1185">Reference proteome</keyword>
<dbReference type="EMBL" id="KV425555">
    <property type="protein sequence ID" value="KZT29209.1"/>
    <property type="molecule type" value="Genomic_DNA"/>
</dbReference>
<protein>
    <submittedName>
        <fullName evidence="1">Uncharacterized protein</fullName>
    </submittedName>
</protein>
<evidence type="ECO:0000313" key="2">
    <source>
        <dbReference type="Proteomes" id="UP000076761"/>
    </source>
</evidence>
<sequence length="66" mass="7761">MRRWIVMDMQRHLFERTSSPARALLRKLSKLYPALPTSTHHNTVVPFPRRCTVQLIPAHQEDPSQL</sequence>
<name>A0A165V637_9AGAM</name>
<gene>
    <name evidence="1" type="ORF">NEOLEDRAFT_1128807</name>
</gene>
<organism evidence="1 2">
    <name type="scientific">Neolentinus lepideus HHB14362 ss-1</name>
    <dbReference type="NCBI Taxonomy" id="1314782"/>
    <lineage>
        <taxon>Eukaryota</taxon>
        <taxon>Fungi</taxon>
        <taxon>Dikarya</taxon>
        <taxon>Basidiomycota</taxon>
        <taxon>Agaricomycotina</taxon>
        <taxon>Agaricomycetes</taxon>
        <taxon>Gloeophyllales</taxon>
        <taxon>Gloeophyllaceae</taxon>
        <taxon>Neolentinus</taxon>
    </lineage>
</organism>
<dbReference type="InParanoid" id="A0A165V637"/>
<accession>A0A165V637</accession>